<reference evidence="1 2" key="1">
    <citation type="submission" date="2013-05" db="EMBL/GenBank/DDBJ databases">
        <title>Drechslerella stenobrocha genome reveals carnivorous origination and mechanical trapping mechanism of predatory fungi.</title>
        <authorList>
            <person name="Liu X."/>
            <person name="Zhang W."/>
            <person name="Liu K."/>
        </authorList>
    </citation>
    <scope>NUCLEOTIDE SEQUENCE [LARGE SCALE GENOMIC DNA]</scope>
    <source>
        <strain evidence="1 2">248</strain>
    </source>
</reference>
<evidence type="ECO:0000313" key="1">
    <source>
        <dbReference type="EMBL" id="EWC47948.1"/>
    </source>
</evidence>
<proteinExistence type="predicted"/>
<organism evidence="1 2">
    <name type="scientific">Drechslerella stenobrocha 248</name>
    <dbReference type="NCBI Taxonomy" id="1043628"/>
    <lineage>
        <taxon>Eukaryota</taxon>
        <taxon>Fungi</taxon>
        <taxon>Dikarya</taxon>
        <taxon>Ascomycota</taxon>
        <taxon>Pezizomycotina</taxon>
        <taxon>Orbiliomycetes</taxon>
        <taxon>Orbiliales</taxon>
        <taxon>Orbiliaceae</taxon>
        <taxon>Drechslerella</taxon>
    </lineage>
</organism>
<accession>W7I6R2</accession>
<sequence>MTLQFQSAGANFLLDQDHLSYAELAWDPRWRPYNCPQRFPLLTACHLDGVNKVITTACLQNTICAYRKSAIPGISRITWNRASRTPDYQPRALYYRADQNFEQIDGKPRAPRYHLSTVSGRAFTLDSITFAWPSREGFASQQHKVRRAKSIIIRGYVSEVPDAPVFSTILTVPQPEATAPPGPPPESYVAASTVLPQTPVVASLGPVQTMYPPPTLYGIIPGVSDPEIFYRHEFPHNKVKISHDGTVDGPAPYKYSGYDWDKLLKLEISAYGNIIDEDESPVDIKAPGQDNVVLRTALAPGEFFLREINMTLIGSVSRICTLEE</sequence>
<protein>
    <submittedName>
        <fullName evidence="1">Uncharacterized protein</fullName>
    </submittedName>
</protein>
<dbReference type="EMBL" id="KI966407">
    <property type="protein sequence ID" value="EWC47948.1"/>
    <property type="molecule type" value="Genomic_DNA"/>
</dbReference>
<keyword evidence="2" id="KW-1185">Reference proteome</keyword>
<name>W7I6R2_9PEZI</name>
<dbReference type="OrthoDB" id="5415026at2759"/>
<dbReference type="HOGENOM" id="CLU_857955_0_0_1"/>
<dbReference type="AlphaFoldDB" id="W7I6R2"/>
<dbReference type="Proteomes" id="UP000024837">
    <property type="component" value="Unassembled WGS sequence"/>
</dbReference>
<gene>
    <name evidence="1" type="ORF">DRE_02830</name>
</gene>
<evidence type="ECO:0000313" key="2">
    <source>
        <dbReference type="Proteomes" id="UP000024837"/>
    </source>
</evidence>